<feature type="compositionally biased region" description="Low complexity" evidence="1">
    <location>
        <begin position="62"/>
        <end position="146"/>
    </location>
</feature>
<dbReference type="PRINTS" id="PR01217">
    <property type="entry name" value="PRICHEXTENSN"/>
</dbReference>
<feature type="region of interest" description="Disordered" evidence="1">
    <location>
        <begin position="52"/>
        <end position="164"/>
    </location>
</feature>
<gene>
    <name evidence="3" type="ORF">PHLCEN_2v7033</name>
</gene>
<evidence type="ECO:0000256" key="2">
    <source>
        <dbReference type="SAM" id="SignalP"/>
    </source>
</evidence>
<sequence length="327" mass="34330">MLSVYRLVSLAFIALSLFQVVDAYSARTNGQRLARGLPPARPKRLYVGARNNMARGDPSAIPTSATSDPVVPSTSVSVPSSTPIDTSSIPSSSPVDTSSSVDTPTETPSSTPVSTLPTSSPSDTPTSTPVDTPTSTPSSTPVDTPSSTPPSSTPSTPTQTGVVGIYSTQSSIATRKKRDSRTFIGYIGAYGIVQSPPSSDASSGWEYSYVVPDPLDAVVELSHTGTPPLDHPLPPTSTIPTLLVTRKLPSQVPLSYRSFTRLSNVINMQFSIDPVTGEITVRWVNPDGSLPKTYIVQSGTILYVTGDVAALQRSLGTTDTTIVTTTK</sequence>
<dbReference type="Proteomes" id="UP000186601">
    <property type="component" value="Unassembled WGS sequence"/>
</dbReference>
<evidence type="ECO:0000313" key="4">
    <source>
        <dbReference type="Proteomes" id="UP000186601"/>
    </source>
</evidence>
<proteinExistence type="predicted"/>
<keyword evidence="2" id="KW-0732">Signal</keyword>
<protein>
    <submittedName>
        <fullName evidence="3">Uncharacterized protein</fullName>
    </submittedName>
</protein>
<accession>A0A2R6NXP1</accession>
<dbReference type="EMBL" id="MLYV02000695">
    <property type="protein sequence ID" value="PSR79446.1"/>
    <property type="molecule type" value="Genomic_DNA"/>
</dbReference>
<evidence type="ECO:0000313" key="3">
    <source>
        <dbReference type="EMBL" id="PSR79446.1"/>
    </source>
</evidence>
<name>A0A2R6NXP1_9APHY</name>
<feature type="chain" id="PRO_5015313808" evidence="2">
    <location>
        <begin position="24"/>
        <end position="327"/>
    </location>
</feature>
<comment type="caution">
    <text evidence="3">The sequence shown here is derived from an EMBL/GenBank/DDBJ whole genome shotgun (WGS) entry which is preliminary data.</text>
</comment>
<reference evidence="3 4" key="1">
    <citation type="submission" date="2018-02" db="EMBL/GenBank/DDBJ databases">
        <title>Genome sequence of the basidiomycete white-rot fungus Phlebia centrifuga.</title>
        <authorList>
            <person name="Granchi Z."/>
            <person name="Peng M."/>
            <person name="de Vries R.P."/>
            <person name="Hilden K."/>
            <person name="Makela M.R."/>
            <person name="Grigoriev I."/>
            <person name="Riley R."/>
        </authorList>
    </citation>
    <scope>NUCLEOTIDE SEQUENCE [LARGE SCALE GENOMIC DNA]</scope>
    <source>
        <strain evidence="3 4">FBCC195</strain>
    </source>
</reference>
<dbReference type="AlphaFoldDB" id="A0A2R6NXP1"/>
<organism evidence="3 4">
    <name type="scientific">Hermanssonia centrifuga</name>
    <dbReference type="NCBI Taxonomy" id="98765"/>
    <lineage>
        <taxon>Eukaryota</taxon>
        <taxon>Fungi</taxon>
        <taxon>Dikarya</taxon>
        <taxon>Basidiomycota</taxon>
        <taxon>Agaricomycotina</taxon>
        <taxon>Agaricomycetes</taxon>
        <taxon>Polyporales</taxon>
        <taxon>Meruliaceae</taxon>
        <taxon>Hermanssonia</taxon>
    </lineage>
</organism>
<keyword evidence="4" id="KW-1185">Reference proteome</keyword>
<dbReference type="STRING" id="98765.A0A2R6NXP1"/>
<evidence type="ECO:0000256" key="1">
    <source>
        <dbReference type="SAM" id="MobiDB-lite"/>
    </source>
</evidence>
<dbReference type="OrthoDB" id="4584900at2759"/>
<feature type="signal peptide" evidence="2">
    <location>
        <begin position="1"/>
        <end position="23"/>
    </location>
</feature>